<evidence type="ECO:0000313" key="1">
    <source>
        <dbReference type="EMBL" id="SDD05394.1"/>
    </source>
</evidence>
<sequence length="134" mass="14812">MFERRLLKLFAWTIGVLILLWMLAECLGGADEADPSRQDLDRDTEQYAADCDRAWEALDRVTEADGQNVDAVVDEIDALGTEIADQTLKSMVAGYAQEAQSIVAAEPSGEALEQARFDFRDAAALDLSMRCPIR</sequence>
<name>A0A1G6RM15_9ACTN</name>
<dbReference type="OrthoDB" id="5190413at2"/>
<organism evidence="1 2">
    <name type="scientific">Glycomyces harbinensis</name>
    <dbReference type="NCBI Taxonomy" id="58114"/>
    <lineage>
        <taxon>Bacteria</taxon>
        <taxon>Bacillati</taxon>
        <taxon>Actinomycetota</taxon>
        <taxon>Actinomycetes</taxon>
        <taxon>Glycomycetales</taxon>
        <taxon>Glycomycetaceae</taxon>
        <taxon>Glycomyces</taxon>
    </lineage>
</organism>
<keyword evidence="2" id="KW-1185">Reference proteome</keyword>
<dbReference type="AlphaFoldDB" id="A0A1G6RM15"/>
<dbReference type="STRING" id="58114.SAMN05216270_101548"/>
<gene>
    <name evidence="1" type="ORF">SAMN05216270_101548</name>
</gene>
<dbReference type="EMBL" id="FNAD01000001">
    <property type="protein sequence ID" value="SDD05394.1"/>
    <property type="molecule type" value="Genomic_DNA"/>
</dbReference>
<accession>A0A1G6RM15</accession>
<dbReference type="Proteomes" id="UP000198949">
    <property type="component" value="Unassembled WGS sequence"/>
</dbReference>
<dbReference type="RefSeq" id="WP_091027923.1">
    <property type="nucleotide sequence ID" value="NZ_FNAD01000001.1"/>
</dbReference>
<reference evidence="2" key="1">
    <citation type="submission" date="2016-10" db="EMBL/GenBank/DDBJ databases">
        <authorList>
            <person name="Varghese N."/>
            <person name="Submissions S."/>
        </authorList>
    </citation>
    <scope>NUCLEOTIDE SEQUENCE [LARGE SCALE GENOMIC DNA]</scope>
    <source>
        <strain evidence="2">CGMCC 4.3516</strain>
    </source>
</reference>
<proteinExistence type="predicted"/>
<protein>
    <submittedName>
        <fullName evidence="1">Uncharacterized protein</fullName>
    </submittedName>
</protein>
<evidence type="ECO:0000313" key="2">
    <source>
        <dbReference type="Proteomes" id="UP000198949"/>
    </source>
</evidence>